<organism evidence="2 3">
    <name type="scientific">Paralvinella palmiformis</name>
    <dbReference type="NCBI Taxonomy" id="53620"/>
    <lineage>
        <taxon>Eukaryota</taxon>
        <taxon>Metazoa</taxon>
        <taxon>Spiralia</taxon>
        <taxon>Lophotrochozoa</taxon>
        <taxon>Annelida</taxon>
        <taxon>Polychaeta</taxon>
        <taxon>Sedentaria</taxon>
        <taxon>Canalipalpata</taxon>
        <taxon>Terebellida</taxon>
        <taxon>Terebelliformia</taxon>
        <taxon>Alvinellidae</taxon>
        <taxon>Paralvinella</taxon>
    </lineage>
</organism>
<evidence type="ECO:0000256" key="1">
    <source>
        <dbReference type="SAM" id="MobiDB-lite"/>
    </source>
</evidence>
<sequence>MRNNTSGGVDDVKLIPIASSFDLRIVAAPAILYRPRDVNNVLPLLVCGYSLEVNATTDMDYCLSIHQIELLYQIYANNIRSIIDAVTMTTTTGHHKHQRPDPREVDLSMDSGVESEVSTLKSVQMRMMEPSTTSSDQNKPFDWTSLTPFDILLTAGKISFMLYMVEERKPQIKIVDVGSGMGYPNVKMLSVPMIIVPGTSNIGGGSRSPTPSTQHVIKPFMYAYFSQPHSLIACHQDSQKMVLSCFDVILKGCKDGYLISDVGKVIPEHTDYMVHWIETRPGKPDPKTGVPPSLYTLTIINMFRKPAEVHLSVERPLKVNLSTTKLDQVIEFWDNLSTGTFPVEIPGKKNVTESGLPVQEHQPSSLLHILTWVGDLHLHMDQFVVAMELLSTELSCIQLSVACIDSDVILLQNSKVGMDLLPAANEIVFGIDAEIGQATMTWCYPHPKILLSLKVTPIPFTLPTQWDSRLVDETFRVPCQLQFWNVLERRFDNYCAFSLSENEATDVCLPEITADFNPDLVISGIWRILVLHPEENQSLPGYWGIGCPQNTVKLLIGTPSNLYPYHLDQRVLSDHEFGIISLDQPSVAVSYLQGKQNRWSLTAASSFHCQFLEYACLTMQPLIEPARISIQMNWVQGKEWQKLVGDLIIDEIFLQISQGAVHTISTAVLAWKQANTEENIILQSYEAHAYSWRSHKDKQMLQISTENLGWHWCNPLAIDNEGIITRTIETPENRATLVIRVKQISNCQKQVVISGQVIIASRLTRQLDVRLLATTFTTEKVLSLKPMEALPSYVMEEDKVRAIKVKVDGSKSLWSQEILITGDKAKETRLVKVPLQDKNRYFHVWCHVFSQQHKRVAQNLIIFTPLFVVRTQLPNALLMNIDTPRLRLYHQVVLEGRGVEQQLHTMGGDMTHNLTFQLSPTMKPSSPAIALSSGLIDQVLCEPLNQPDIDHLKYSWHQVQEPQWPYNMEHSVHNGFKVIFLTVNSVVYPINTNNQKVRGFSSNTPTETAIQHRHHQDIVISEHHPVDKQTVSLPRGQNCPSRQPNIDLQINLSQLWLGCNTLLIDVVPYWMIDNQSGADLILIGRERGQNEDRRWKGSFRLGIMWGYMLHQSELITLSSDDDLIRYLPTVPGLLYLHGNICITIPIVKDGMVNKICYLTLHSTSEHGMRVLTTREHYCLANMTKWPLDYMSLSLMLSTQKVDILGEKFSSYSVKGGNDHEVKDGGSSPSVSNEQSLLLWDVPLSQGSLDDFLQPANKNVEHVQYMTFRLGQEKDGKNCVANWCHPLRIKVNDIGSRQTVALVCPSDGTSDAVSTSAFTLTTQIKNNIIYIVILPDPDPPIHLHNNCNVSFCVGQTLIAPGIPDAEVQEEAELTTSLHVVPGYSSYHYAFPSANAQYPEINKSEKVLKIHFGSVTSPNPEQSITDPEQQEGTRVKVMRPKTSRWSSGVDVESQHDTIVSIPDTADVKVHVEKVGYTTHVFVDPVSRVEISAKEIRSRIKGKETLMVESRSTNHDQSEQAVHPGEISTEGCLKTPIPSSPVMLSRRDTGMKKHVVILELNTTVFIEKLHVTFMIQNSASRNITELLCVTANNLVMILTPEDITQALTTQHTHYMQRLMIGVSNLQIDNQVYGRGSYDFPVVFVRQDSSCDGERCLATEPFLKLSKHDKWKEVKKHSMIYCTIQLCEDILRSRTNVVRLKLASEPLAIYIEDVFIYDIIKYIDDLIPTTLIRNISHAQVRLTRLPPDIRLTASNLNLPIRLQHLSIESISLLRKHGITSQMRCWVVGSLEILGSPTGLVRSIGNGVADLFRLPYEGFMQGPGAFVGGVTRGMGSLLKHVSTGTIMSVTNFASSVSRNMEHLSLDPEHCERQKESRRQKPEGAVAGIADQPLQTLTQLGDPDEPPSAAWAATNIVTGVGKGLVGMVTKPIGGAAEFVSQTGMGLLQGTGLSQKMLQSGPCYEILIVVHASHLSASANSPQISGLPDGHRVAAQSELQQVSLLLTPEVLFIINDIHDQQQAAFTLTDLECVEDPWDPYIIKVTLKDTRNPSDKWSGDHTISNDRVAEFIDKTAQYTSITSQNTTNQSEQAKTREDQLMATTQKSDHQSESRKPRKSGDQYESSKVKNRHQKMLGGPFSFHMDCTQRELFMAMFNIAKNRTAGYGFPV</sequence>
<dbReference type="InterPro" id="IPR039782">
    <property type="entry name" value="VPS13B"/>
</dbReference>
<name>A0AAD9K9C8_9ANNE</name>
<evidence type="ECO:0008006" key="4">
    <source>
        <dbReference type="Google" id="ProtNLM"/>
    </source>
</evidence>
<dbReference type="PANTHER" id="PTHR12517">
    <property type="entry name" value="VACUOLAR PROTEIN SORTING-ASSOCIATED PROTEIN 13B"/>
    <property type="match status" value="1"/>
</dbReference>
<evidence type="ECO:0000313" key="2">
    <source>
        <dbReference type="EMBL" id="KAK2167097.1"/>
    </source>
</evidence>
<accession>A0AAD9K9C8</accession>
<comment type="caution">
    <text evidence="2">The sequence shown here is derived from an EMBL/GenBank/DDBJ whole genome shotgun (WGS) entry which is preliminary data.</text>
</comment>
<evidence type="ECO:0000313" key="3">
    <source>
        <dbReference type="Proteomes" id="UP001208570"/>
    </source>
</evidence>
<dbReference type="Proteomes" id="UP001208570">
    <property type="component" value="Unassembled WGS sequence"/>
</dbReference>
<feature type="compositionally biased region" description="Low complexity" evidence="1">
    <location>
        <begin position="2074"/>
        <end position="2084"/>
    </location>
</feature>
<feature type="region of interest" description="Disordered" evidence="1">
    <location>
        <begin position="1505"/>
        <end position="1529"/>
    </location>
</feature>
<dbReference type="PANTHER" id="PTHR12517:SF0">
    <property type="entry name" value="INTERMEMBRANE LIPID TRANSFER PROTEIN VPS13B"/>
    <property type="match status" value="1"/>
</dbReference>
<feature type="compositionally biased region" description="Basic and acidic residues" evidence="1">
    <location>
        <begin position="2098"/>
        <end position="2119"/>
    </location>
</feature>
<reference evidence="2" key="1">
    <citation type="journal article" date="2023" name="Mol. Biol. Evol.">
        <title>Third-Generation Sequencing Reveals the Adaptive Role of the Epigenome in Three Deep-Sea Polychaetes.</title>
        <authorList>
            <person name="Perez M."/>
            <person name="Aroh O."/>
            <person name="Sun Y."/>
            <person name="Lan Y."/>
            <person name="Juniper S.K."/>
            <person name="Young C.R."/>
            <person name="Angers B."/>
            <person name="Qian P.Y."/>
        </authorList>
    </citation>
    <scope>NUCLEOTIDE SEQUENCE</scope>
    <source>
        <strain evidence="2">P08H-3</strain>
    </source>
</reference>
<protein>
    <recommendedName>
        <fullName evidence="4">Vacuolar protein sorting-associated protein 13B</fullName>
    </recommendedName>
</protein>
<dbReference type="EMBL" id="JAODUP010000032">
    <property type="protein sequence ID" value="KAK2167097.1"/>
    <property type="molecule type" value="Genomic_DNA"/>
</dbReference>
<gene>
    <name evidence="2" type="ORF">LSH36_32g16009</name>
</gene>
<feature type="compositionally biased region" description="Basic and acidic residues" evidence="1">
    <location>
        <begin position="1505"/>
        <end position="1515"/>
    </location>
</feature>
<keyword evidence="3" id="KW-1185">Reference proteome</keyword>
<proteinExistence type="predicted"/>
<feature type="region of interest" description="Disordered" evidence="1">
    <location>
        <begin position="2074"/>
        <end position="2124"/>
    </location>
</feature>